<organism evidence="2 3">
    <name type="scientific">Corallococcus interemptor</name>
    <dbReference type="NCBI Taxonomy" id="2316720"/>
    <lineage>
        <taxon>Bacteria</taxon>
        <taxon>Pseudomonadati</taxon>
        <taxon>Myxococcota</taxon>
        <taxon>Myxococcia</taxon>
        <taxon>Myxococcales</taxon>
        <taxon>Cystobacterineae</taxon>
        <taxon>Myxococcaceae</taxon>
        <taxon>Corallococcus</taxon>
    </lineage>
</organism>
<comment type="caution">
    <text evidence="2">The sequence shown here is derived from an EMBL/GenBank/DDBJ whole genome shotgun (WGS) entry which is preliminary data.</text>
</comment>
<gene>
    <name evidence="2" type="ORF">D7X96_18360</name>
</gene>
<dbReference type="Pfam" id="PF09533">
    <property type="entry name" value="DUF2380"/>
    <property type="match status" value="1"/>
</dbReference>
<dbReference type="EMBL" id="RAWM01000045">
    <property type="protein sequence ID" value="RKH67961.1"/>
    <property type="molecule type" value="Genomic_DNA"/>
</dbReference>
<keyword evidence="2" id="KW-0449">Lipoprotein</keyword>
<evidence type="ECO:0000256" key="1">
    <source>
        <dbReference type="SAM" id="MobiDB-lite"/>
    </source>
</evidence>
<keyword evidence="3" id="KW-1185">Reference proteome</keyword>
<evidence type="ECO:0000313" key="2">
    <source>
        <dbReference type="EMBL" id="RKH67961.1"/>
    </source>
</evidence>
<accession>A0A3A8QJQ7</accession>
<dbReference type="InterPro" id="IPR011755">
    <property type="entry name" value="CHP02269_MYXXA"/>
</dbReference>
<protein>
    <submittedName>
        <fullName evidence="2">TIGR02269 family lipoprotein</fullName>
    </submittedName>
</protein>
<dbReference type="NCBIfam" id="TIGR02269">
    <property type="entry name" value="TIGR02269 family lipoprotein"/>
    <property type="match status" value="1"/>
</dbReference>
<sequence length="299" mass="33662">MAPAPGDGGQQPAQHEIRAQVDEQQDQQPSHGVRALGVVRSPQDNGPPDRAPCPGTGLLASWASRNLTCNSRKMRRTSGAGLRVVCLWLALLLGCASAPVRTECEASHEDQCLTQVCEDDVCALFRCEDLAPKRIVRTRGAMPVAPIFVAPGSGPQRTWGSAQGLPGDAVPVMVFRWHRREKLPSELRREKALQEWSKRPKERHHIFPQAFKKHFEDKGIEIHKYVLMIDAEVHARIHRGALGGPWNRDWNTFIELQGVEADIPDHFEHAAWMIRKYELFGLPMTYWQQVDLLPVPFED</sequence>
<name>A0A3A8QJQ7_9BACT</name>
<proteinExistence type="predicted"/>
<dbReference type="Proteomes" id="UP000282656">
    <property type="component" value="Unassembled WGS sequence"/>
</dbReference>
<evidence type="ECO:0000313" key="3">
    <source>
        <dbReference type="Proteomes" id="UP000282656"/>
    </source>
</evidence>
<feature type="region of interest" description="Disordered" evidence="1">
    <location>
        <begin position="1"/>
        <end position="55"/>
    </location>
</feature>
<dbReference type="AlphaFoldDB" id="A0A3A8QJQ7"/>
<reference evidence="3" key="1">
    <citation type="submission" date="2018-09" db="EMBL/GenBank/DDBJ databases">
        <authorList>
            <person name="Livingstone P.G."/>
            <person name="Whitworth D.E."/>
        </authorList>
    </citation>
    <scope>NUCLEOTIDE SEQUENCE [LARGE SCALE GENOMIC DNA]</scope>
    <source>
        <strain evidence="3">AB047A</strain>
    </source>
</reference>